<dbReference type="AlphaFoldDB" id="A0YCM8"/>
<dbReference type="GO" id="GO:0009927">
    <property type="term" value="F:histidine phosphotransfer kinase activity"/>
    <property type="evidence" value="ECO:0007669"/>
    <property type="project" value="TreeGrafter"/>
</dbReference>
<keyword evidence="8" id="KW-0175">Coiled coil</keyword>
<comment type="subcellular location">
    <subcellularLocation>
        <location evidence="2">Membrane</location>
    </subcellularLocation>
</comment>
<keyword evidence="4" id="KW-0597">Phosphoprotein</keyword>
<keyword evidence="6 12" id="KW-0418">Kinase</keyword>
<dbReference type="SUPFAM" id="SSF55874">
    <property type="entry name" value="ATPase domain of HSP90 chaperone/DNA topoisomerase II/histidine kinase"/>
    <property type="match status" value="1"/>
</dbReference>
<protein>
    <recommendedName>
        <fullName evidence="3">histidine kinase</fullName>
        <ecNumber evidence="3">2.7.13.3</ecNumber>
    </recommendedName>
</protein>
<gene>
    <name evidence="12" type="ORF">GP2143_08354</name>
</gene>
<feature type="domain" description="Histidine kinase" evidence="10">
    <location>
        <begin position="230"/>
        <end position="454"/>
    </location>
</feature>
<dbReference type="SMART" id="SM00387">
    <property type="entry name" value="HATPase_c"/>
    <property type="match status" value="1"/>
</dbReference>
<evidence type="ECO:0000256" key="4">
    <source>
        <dbReference type="ARBA" id="ARBA00022553"/>
    </source>
</evidence>
<evidence type="ECO:0000313" key="12">
    <source>
        <dbReference type="EMBL" id="EAW31547.1"/>
    </source>
</evidence>
<dbReference type="SMART" id="SM00304">
    <property type="entry name" value="HAMP"/>
    <property type="match status" value="1"/>
</dbReference>
<evidence type="ECO:0000256" key="6">
    <source>
        <dbReference type="ARBA" id="ARBA00022777"/>
    </source>
</evidence>
<dbReference type="Proteomes" id="UP000004931">
    <property type="component" value="Unassembled WGS sequence"/>
</dbReference>
<name>A0YCM8_9GAMM</name>
<dbReference type="InterPro" id="IPR004358">
    <property type="entry name" value="Sig_transdc_His_kin-like_C"/>
</dbReference>
<feature type="coiled-coil region" evidence="8">
    <location>
        <begin position="196"/>
        <end position="223"/>
    </location>
</feature>
<dbReference type="InterPro" id="IPR003594">
    <property type="entry name" value="HATPase_dom"/>
</dbReference>
<dbReference type="SMART" id="SM00388">
    <property type="entry name" value="HisKA"/>
    <property type="match status" value="1"/>
</dbReference>
<keyword evidence="9" id="KW-0472">Membrane</keyword>
<evidence type="ECO:0000313" key="13">
    <source>
        <dbReference type="Proteomes" id="UP000004931"/>
    </source>
</evidence>
<dbReference type="EC" id="2.7.13.3" evidence="3"/>
<dbReference type="Pfam" id="PF00672">
    <property type="entry name" value="HAMP"/>
    <property type="match status" value="1"/>
</dbReference>
<dbReference type="STRING" id="247633.GP2143_08354"/>
<keyword evidence="13" id="KW-1185">Reference proteome</keyword>
<dbReference type="FunFam" id="3.30.565.10:FF:000010">
    <property type="entry name" value="Sensor histidine kinase RcsC"/>
    <property type="match status" value="1"/>
</dbReference>
<dbReference type="InterPro" id="IPR003661">
    <property type="entry name" value="HisK_dim/P_dom"/>
</dbReference>
<dbReference type="Gene3D" id="3.30.565.10">
    <property type="entry name" value="Histidine kinase-like ATPase, C-terminal domain"/>
    <property type="match status" value="1"/>
</dbReference>
<dbReference type="Pfam" id="PF02518">
    <property type="entry name" value="HATPase_c"/>
    <property type="match status" value="1"/>
</dbReference>
<dbReference type="CDD" id="cd00082">
    <property type="entry name" value="HisKA"/>
    <property type="match status" value="1"/>
</dbReference>
<keyword evidence="7" id="KW-0902">Two-component regulatory system</keyword>
<dbReference type="Gene3D" id="1.10.287.130">
    <property type="match status" value="1"/>
</dbReference>
<evidence type="ECO:0000256" key="1">
    <source>
        <dbReference type="ARBA" id="ARBA00000085"/>
    </source>
</evidence>
<proteinExistence type="predicted"/>
<dbReference type="PROSITE" id="PS50109">
    <property type="entry name" value="HIS_KIN"/>
    <property type="match status" value="1"/>
</dbReference>
<evidence type="ECO:0000256" key="8">
    <source>
        <dbReference type="SAM" id="Coils"/>
    </source>
</evidence>
<accession>A0YCM8</accession>
<dbReference type="InterPro" id="IPR036097">
    <property type="entry name" value="HisK_dim/P_sf"/>
</dbReference>
<evidence type="ECO:0000259" key="10">
    <source>
        <dbReference type="PROSITE" id="PS50109"/>
    </source>
</evidence>
<dbReference type="GO" id="GO:0000155">
    <property type="term" value="F:phosphorelay sensor kinase activity"/>
    <property type="evidence" value="ECO:0007669"/>
    <property type="project" value="InterPro"/>
</dbReference>
<dbReference type="CDD" id="cd06225">
    <property type="entry name" value="HAMP"/>
    <property type="match status" value="1"/>
</dbReference>
<reference evidence="12 13" key="1">
    <citation type="journal article" date="2010" name="J. Bacteriol.">
        <title>Genome sequence of the oligotrophic marine Gammaproteobacterium HTCC2143, isolated from the Oregon Coast.</title>
        <authorList>
            <person name="Oh H.M."/>
            <person name="Kang I."/>
            <person name="Ferriera S."/>
            <person name="Giovannoni S.J."/>
            <person name="Cho J.C."/>
        </authorList>
    </citation>
    <scope>NUCLEOTIDE SEQUENCE [LARGE SCALE GENOMIC DNA]</scope>
    <source>
        <strain evidence="12 13">HTCC2143</strain>
    </source>
</reference>
<dbReference type="SUPFAM" id="SSF158472">
    <property type="entry name" value="HAMP domain-like"/>
    <property type="match status" value="1"/>
</dbReference>
<dbReference type="Pfam" id="PF00512">
    <property type="entry name" value="HisKA"/>
    <property type="match status" value="1"/>
</dbReference>
<dbReference type="Gene3D" id="6.10.340.10">
    <property type="match status" value="1"/>
</dbReference>
<feature type="transmembrane region" description="Helical" evidence="9">
    <location>
        <begin position="135"/>
        <end position="157"/>
    </location>
</feature>
<evidence type="ECO:0000256" key="2">
    <source>
        <dbReference type="ARBA" id="ARBA00004370"/>
    </source>
</evidence>
<dbReference type="PANTHER" id="PTHR43047:SF72">
    <property type="entry name" value="OSMOSENSING HISTIDINE PROTEIN KINASE SLN1"/>
    <property type="match status" value="1"/>
</dbReference>
<evidence type="ECO:0000259" key="11">
    <source>
        <dbReference type="PROSITE" id="PS50885"/>
    </source>
</evidence>
<dbReference type="InterPro" id="IPR005467">
    <property type="entry name" value="His_kinase_dom"/>
</dbReference>
<feature type="domain" description="HAMP" evidence="11">
    <location>
        <begin position="156"/>
        <end position="208"/>
    </location>
</feature>
<evidence type="ECO:0000256" key="5">
    <source>
        <dbReference type="ARBA" id="ARBA00022679"/>
    </source>
</evidence>
<evidence type="ECO:0000256" key="3">
    <source>
        <dbReference type="ARBA" id="ARBA00012438"/>
    </source>
</evidence>
<keyword evidence="9" id="KW-1133">Transmembrane helix</keyword>
<dbReference type="InterPro" id="IPR036890">
    <property type="entry name" value="HATPase_C_sf"/>
</dbReference>
<dbReference type="PRINTS" id="PR00344">
    <property type="entry name" value="BCTRLSENSOR"/>
</dbReference>
<dbReference type="CDD" id="cd16922">
    <property type="entry name" value="HATPase_EvgS-ArcB-TorS-like"/>
    <property type="match status" value="1"/>
</dbReference>
<dbReference type="SUPFAM" id="SSF47384">
    <property type="entry name" value="Homodimeric domain of signal transducing histidine kinase"/>
    <property type="match status" value="1"/>
</dbReference>
<dbReference type="PANTHER" id="PTHR43047">
    <property type="entry name" value="TWO-COMPONENT HISTIDINE PROTEIN KINASE"/>
    <property type="match status" value="1"/>
</dbReference>
<sequence length="458" mass="50301">MKIQQHVESLFVKAFADTPATELEPSFILPSKRQLQRSLTRIKSTIQTLKKSIPLAAIAEFSIVSRHTEIMATALQKNHLDTAISDESKGTINRNVLATYTTLVTALKKLEYKLIAISDKKFEQISTLESLTRNISTGVFILSILLTIGLGTLLIRYTNNAFKALKKGSIIVGGGNFDYKIPVIRKDEIGETAEAFNAMSGKLRQAMADVKKLKEDADFANNAKSDFLANMSHELRTPLNAIIGYSEMMLEEIDPDDVNNEGQQSDLKNILIAGKHLLNQINDVLDFSKIESGNMTLYAELFDSNAILSEVIATMTPLAGQRDNTLIYSGDQKIPLLKNDATKFRHIFTNLLSNACKFSEQNAIQISARLGPSGHSTMAIFTVSDSGIGMTEKQLSIIFEAFKQADSSTTRQYGGTGLGLTLCKQYCDLMGGKIQVNSEVGGGTTFTVHMPLSHRQSS</sequence>
<dbReference type="InterPro" id="IPR003660">
    <property type="entry name" value="HAMP_dom"/>
</dbReference>
<dbReference type="eggNOG" id="COG5002">
    <property type="taxonomic scope" value="Bacteria"/>
</dbReference>
<evidence type="ECO:0000256" key="7">
    <source>
        <dbReference type="ARBA" id="ARBA00023012"/>
    </source>
</evidence>
<dbReference type="EMBL" id="AAVT01000003">
    <property type="protein sequence ID" value="EAW31547.1"/>
    <property type="molecule type" value="Genomic_DNA"/>
</dbReference>
<dbReference type="PROSITE" id="PS50885">
    <property type="entry name" value="HAMP"/>
    <property type="match status" value="1"/>
</dbReference>
<keyword evidence="5" id="KW-0808">Transferase</keyword>
<dbReference type="GO" id="GO:0005886">
    <property type="term" value="C:plasma membrane"/>
    <property type="evidence" value="ECO:0007669"/>
    <property type="project" value="TreeGrafter"/>
</dbReference>
<comment type="caution">
    <text evidence="12">The sequence shown here is derived from an EMBL/GenBank/DDBJ whole genome shotgun (WGS) entry which is preliminary data.</text>
</comment>
<keyword evidence="9" id="KW-0812">Transmembrane</keyword>
<evidence type="ECO:0000256" key="9">
    <source>
        <dbReference type="SAM" id="Phobius"/>
    </source>
</evidence>
<comment type="catalytic activity">
    <reaction evidence="1">
        <text>ATP + protein L-histidine = ADP + protein N-phospho-L-histidine.</text>
        <dbReference type="EC" id="2.7.13.3"/>
    </reaction>
</comment>
<organism evidence="12 13">
    <name type="scientific">marine gamma proteobacterium HTCC2143</name>
    <dbReference type="NCBI Taxonomy" id="247633"/>
    <lineage>
        <taxon>Bacteria</taxon>
        <taxon>Pseudomonadati</taxon>
        <taxon>Pseudomonadota</taxon>
        <taxon>Gammaproteobacteria</taxon>
        <taxon>Cellvibrionales</taxon>
        <taxon>Spongiibacteraceae</taxon>
        <taxon>BD1-7 clade</taxon>
    </lineage>
</organism>